<dbReference type="Proteomes" id="UP000617734">
    <property type="component" value="Unassembled WGS sequence"/>
</dbReference>
<name>A0A918YU50_9ACTN</name>
<sequence length="254" mass="26707">MAASIGSTETTGAVNSRPNAPATELFPAPGSPAIAISMSTPSHAQDGRARRRPPRAAPSRRPGAPPAFPMSYRCWRIYDMTQQQTNGASPADAAGTYLEALGERLAADGCQVTTTTWRDRHVVVGSRSDRKARWFGTKSELFVLAAAVPEIDTASLAEFTGWAMERSKSVRGGLPGARNAAMVLPALVSGSVQPSAAQWAAADARLLGTSLVGRPITVEALVPGSARVTMYRGGVAWGGMFTGHVLQKAALYFP</sequence>
<accession>A0A918YU50</accession>
<comment type="caution">
    <text evidence="2">The sequence shown here is derived from an EMBL/GenBank/DDBJ whole genome shotgun (WGS) entry which is preliminary data.</text>
</comment>
<proteinExistence type="predicted"/>
<protein>
    <submittedName>
        <fullName evidence="2">Uncharacterized protein</fullName>
    </submittedName>
</protein>
<feature type="compositionally biased region" description="Polar residues" evidence="1">
    <location>
        <begin position="1"/>
        <end position="18"/>
    </location>
</feature>
<keyword evidence="3" id="KW-1185">Reference proteome</keyword>
<evidence type="ECO:0000256" key="1">
    <source>
        <dbReference type="SAM" id="MobiDB-lite"/>
    </source>
</evidence>
<evidence type="ECO:0000313" key="2">
    <source>
        <dbReference type="EMBL" id="GHE24757.1"/>
    </source>
</evidence>
<organism evidence="2 3">
    <name type="scientific">Kitasatospora indigofera</name>
    <dbReference type="NCBI Taxonomy" id="67307"/>
    <lineage>
        <taxon>Bacteria</taxon>
        <taxon>Bacillati</taxon>
        <taxon>Actinomycetota</taxon>
        <taxon>Actinomycetes</taxon>
        <taxon>Kitasatosporales</taxon>
        <taxon>Streptomycetaceae</taxon>
        <taxon>Kitasatospora</taxon>
    </lineage>
</organism>
<gene>
    <name evidence="2" type="ORF">GCM10018781_75400</name>
</gene>
<dbReference type="AlphaFoldDB" id="A0A918YU50"/>
<feature type="region of interest" description="Disordered" evidence="1">
    <location>
        <begin position="1"/>
        <end position="67"/>
    </location>
</feature>
<reference evidence="2" key="1">
    <citation type="journal article" date="2014" name="Int. J. Syst. Evol. Microbiol.">
        <title>Complete genome sequence of Corynebacterium casei LMG S-19264T (=DSM 44701T), isolated from a smear-ripened cheese.</title>
        <authorList>
            <consortium name="US DOE Joint Genome Institute (JGI-PGF)"/>
            <person name="Walter F."/>
            <person name="Albersmeier A."/>
            <person name="Kalinowski J."/>
            <person name="Ruckert C."/>
        </authorList>
    </citation>
    <scope>NUCLEOTIDE SEQUENCE</scope>
    <source>
        <strain evidence="2">JCM 4646</strain>
    </source>
</reference>
<dbReference type="EMBL" id="BNBO01000078">
    <property type="protein sequence ID" value="GHE24757.1"/>
    <property type="molecule type" value="Genomic_DNA"/>
</dbReference>
<evidence type="ECO:0000313" key="3">
    <source>
        <dbReference type="Proteomes" id="UP000617734"/>
    </source>
</evidence>
<reference evidence="2" key="2">
    <citation type="submission" date="2020-09" db="EMBL/GenBank/DDBJ databases">
        <authorList>
            <person name="Sun Q."/>
            <person name="Ohkuma M."/>
        </authorList>
    </citation>
    <scope>NUCLEOTIDE SEQUENCE</scope>
    <source>
        <strain evidence="2">JCM 4646</strain>
    </source>
</reference>